<keyword evidence="3" id="KW-1133">Transmembrane helix</keyword>
<feature type="domain" description="WSC" evidence="5">
    <location>
        <begin position="129"/>
        <end position="213"/>
    </location>
</feature>
<sequence>MKTLFLLYYFVFQLIQRNKGDDNYLGCYIDQVGTRDLDTFIGDELSPTQCITACREQNFTYAGIQFGNECRCGQTYGLYGEVSDGECDYQCTSEEITAKCGGDNRNSVYNVEITTPSDPESDNDCLNNIVGYQGCFEENALEGMLGVVNNIGACITMCSDSIYAGILNGSLCYCGMNIRQSTNLDENECRIPCPTHETTCCGGISLFSIYDVNTYNNATANDSPVLARVRISSYDSSTVILSTSQSSSIIPSSDFNNQNNLSSTNLNTPISASVNPTSISNVINLSSTTATPFIQSYDSSVHSIIATDITPSQHSLAIFDTFSTSLGSAPSTLLSSQNFVGASQFLVSEISLQSTTYSEPTVYQTSITQFSSTIASSTQYSIISTQSSSSQLSGNSETSLHSSTPNQYSTLTFTASSQFFSSEQSSYLGSLLYSTELTPSSTNYLTSLQSIISQSSLMTAASQSKPTISLNQLTESSSLAFTTILSTTNTITLASSSISHEATTFVSSSTLMFDSTIITTSPTITSQAVNTEITASNTYVTSSEQSTSYVSTTTMINSLLSSTSYSSDFTSSTILLSVPSIFPVTSTLSTQTTTLSSQGIVGSTEYITNFTQTSTITTGILNFTQTSTLTSESTTLVPESDIVYSGFNGTFNAKNDTQRTKLNDGLTAIVYLAFCLNNPCNSGRRKRQTNCLLEAVIVNITQPNATADPNYYRVYYYVKNCTTISGLLVYNAISSLPVSLMQAQLTISIPGINLIAAERVQLVVAENTTTSTTSTAPVDKKLWLIGAVLGPIAFVLLLILVFLYLHYKCRPRVKNNMSSAQNYNAIQGRQPTTGVDSLIQSNPLDQNERQRISPPSTKPYDGRVTNVPQFPIPSDIPLHIRESIRSKSDVERWRNKIRMQEKFEKIYQSPLTDLDRLKDVTSSTTVPPLSRPTPRMRTYQYDNPAYNNNQEDLVQMPVRNDEQEYYEKSYAIHSPRRIPRQSEVEVGRTKLHRLLDEVLDKAGDEQLNPDSKSETLKRRRQRRRTRPQENYYGGDSSDPIIEDHEQRRHIPVIAQVTDRPDPNITRLRYNPYEAGDRAAEISRSIPVELHRKYASNNEDVSASPNQTKYSQQTNNTLFNNHTNNLPDRSATSTDAFASAKRVPRTRIETDQEVLMRQNDMRNISDTTRERPRTAVPEDNRRQHMFNSDGVYVDSIKTRFPTNEDDISRKHVSRAWNEDQQQVQRMPLQRPEPSRTDPDARFHLNSYEAGFSNQQPRRNDYKDEYLMAKQSVVSTKNFISSIQGELQSIVGIPPGTDHV</sequence>
<dbReference type="PROSITE" id="PS51212">
    <property type="entry name" value="WSC"/>
    <property type="match status" value="2"/>
</dbReference>
<keyword evidence="3" id="KW-0812">Transmembrane</keyword>
<dbReference type="Proteomes" id="UP000663829">
    <property type="component" value="Unassembled WGS sequence"/>
</dbReference>
<protein>
    <recommendedName>
        <fullName evidence="5">WSC domain-containing protein</fullName>
    </recommendedName>
</protein>
<feature type="region of interest" description="Disordered" evidence="2">
    <location>
        <begin position="1209"/>
        <end position="1235"/>
    </location>
</feature>
<evidence type="ECO:0000256" key="1">
    <source>
        <dbReference type="ARBA" id="ARBA00022737"/>
    </source>
</evidence>
<feature type="transmembrane region" description="Helical" evidence="3">
    <location>
        <begin position="782"/>
        <end position="805"/>
    </location>
</feature>
<reference evidence="6" key="1">
    <citation type="submission" date="2021-02" db="EMBL/GenBank/DDBJ databases">
        <authorList>
            <person name="Nowell W R."/>
        </authorList>
    </citation>
    <scope>NUCLEOTIDE SEQUENCE</scope>
</reference>
<evidence type="ECO:0000313" key="7">
    <source>
        <dbReference type="EMBL" id="CAF3648198.1"/>
    </source>
</evidence>
<feature type="chain" id="PRO_5036223401" description="WSC domain-containing protein" evidence="4">
    <location>
        <begin position="21"/>
        <end position="1298"/>
    </location>
</feature>
<dbReference type="SMART" id="SM00321">
    <property type="entry name" value="WSC"/>
    <property type="match status" value="2"/>
</dbReference>
<dbReference type="Pfam" id="PF01822">
    <property type="entry name" value="WSC"/>
    <property type="match status" value="2"/>
</dbReference>
<dbReference type="Proteomes" id="UP000681722">
    <property type="component" value="Unassembled WGS sequence"/>
</dbReference>
<dbReference type="EMBL" id="CAJOBC010001015">
    <property type="protein sequence ID" value="CAF3648198.1"/>
    <property type="molecule type" value="Genomic_DNA"/>
</dbReference>
<organism evidence="6 8">
    <name type="scientific">Didymodactylos carnosus</name>
    <dbReference type="NCBI Taxonomy" id="1234261"/>
    <lineage>
        <taxon>Eukaryota</taxon>
        <taxon>Metazoa</taxon>
        <taxon>Spiralia</taxon>
        <taxon>Gnathifera</taxon>
        <taxon>Rotifera</taxon>
        <taxon>Eurotatoria</taxon>
        <taxon>Bdelloidea</taxon>
        <taxon>Philodinida</taxon>
        <taxon>Philodinidae</taxon>
        <taxon>Didymodactylos</taxon>
    </lineage>
</organism>
<dbReference type="InterPro" id="IPR051589">
    <property type="entry name" value="Sialate-O-sulfotransferase"/>
</dbReference>
<dbReference type="OrthoDB" id="10043391at2759"/>
<gene>
    <name evidence="6" type="ORF">GPM918_LOCUS6562</name>
    <name evidence="7" type="ORF">SRO942_LOCUS6562</name>
</gene>
<evidence type="ECO:0000256" key="3">
    <source>
        <dbReference type="SAM" id="Phobius"/>
    </source>
</evidence>
<name>A0A813WQ25_9BILA</name>
<feature type="region of interest" description="Disordered" evidence="2">
    <location>
        <begin position="1002"/>
        <end position="1048"/>
    </location>
</feature>
<evidence type="ECO:0000256" key="2">
    <source>
        <dbReference type="SAM" id="MobiDB-lite"/>
    </source>
</evidence>
<keyword evidence="4" id="KW-0732">Signal</keyword>
<dbReference type="PANTHER" id="PTHR45964:SF5">
    <property type="entry name" value="WSCD FAMILY MEMBER CG9164"/>
    <property type="match status" value="1"/>
</dbReference>
<accession>A0A813WQ25</accession>
<evidence type="ECO:0000259" key="5">
    <source>
        <dbReference type="PROSITE" id="PS51212"/>
    </source>
</evidence>
<evidence type="ECO:0000313" key="8">
    <source>
        <dbReference type="Proteomes" id="UP000663829"/>
    </source>
</evidence>
<dbReference type="EMBL" id="CAJNOQ010001015">
    <property type="protein sequence ID" value="CAF0860533.1"/>
    <property type="molecule type" value="Genomic_DNA"/>
</dbReference>
<evidence type="ECO:0000313" key="6">
    <source>
        <dbReference type="EMBL" id="CAF0860533.1"/>
    </source>
</evidence>
<keyword evidence="3" id="KW-0472">Membrane</keyword>
<feature type="domain" description="WSC" evidence="5">
    <location>
        <begin position="21"/>
        <end position="112"/>
    </location>
</feature>
<keyword evidence="1" id="KW-0677">Repeat</keyword>
<keyword evidence="8" id="KW-1185">Reference proteome</keyword>
<feature type="compositionally biased region" description="Polar residues" evidence="2">
    <location>
        <begin position="831"/>
        <end position="845"/>
    </location>
</feature>
<feature type="region of interest" description="Disordered" evidence="2">
    <location>
        <begin position="922"/>
        <end position="947"/>
    </location>
</feature>
<dbReference type="PANTHER" id="PTHR45964">
    <property type="entry name" value="WSCD FAMILY MEMBER CG9164"/>
    <property type="match status" value="1"/>
</dbReference>
<feature type="region of interest" description="Disordered" evidence="2">
    <location>
        <begin position="831"/>
        <end position="864"/>
    </location>
</feature>
<dbReference type="InterPro" id="IPR002889">
    <property type="entry name" value="WSC_carb-bd"/>
</dbReference>
<evidence type="ECO:0000256" key="4">
    <source>
        <dbReference type="SAM" id="SignalP"/>
    </source>
</evidence>
<feature type="signal peptide" evidence="4">
    <location>
        <begin position="1"/>
        <end position="20"/>
    </location>
</feature>
<comment type="caution">
    <text evidence="6">The sequence shown here is derived from an EMBL/GenBank/DDBJ whole genome shotgun (WGS) entry which is preliminary data.</text>
</comment>
<proteinExistence type="predicted"/>